<dbReference type="Proteomes" id="UP000193719">
    <property type="component" value="Unassembled WGS sequence"/>
</dbReference>
<comment type="caution">
    <text evidence="3">The sequence shown here is derived from an EMBL/GenBank/DDBJ whole genome shotgun (WGS) entry which is preliminary data.</text>
</comment>
<evidence type="ECO:0000256" key="1">
    <source>
        <dbReference type="SAM" id="Coils"/>
    </source>
</evidence>
<gene>
    <name evidence="3" type="ORF">BCR36DRAFT_468967</name>
</gene>
<dbReference type="AlphaFoldDB" id="A0A1Y1UVT7"/>
<organism evidence="3 4">
    <name type="scientific">Piromyces finnis</name>
    <dbReference type="NCBI Taxonomy" id="1754191"/>
    <lineage>
        <taxon>Eukaryota</taxon>
        <taxon>Fungi</taxon>
        <taxon>Fungi incertae sedis</taxon>
        <taxon>Chytridiomycota</taxon>
        <taxon>Chytridiomycota incertae sedis</taxon>
        <taxon>Neocallimastigomycetes</taxon>
        <taxon>Neocallimastigales</taxon>
        <taxon>Neocallimastigaceae</taxon>
        <taxon>Piromyces</taxon>
    </lineage>
</organism>
<dbReference type="EMBL" id="MCFH01000091">
    <property type="protein sequence ID" value="ORX41345.1"/>
    <property type="molecule type" value="Genomic_DNA"/>
</dbReference>
<evidence type="ECO:0000313" key="4">
    <source>
        <dbReference type="Proteomes" id="UP000193719"/>
    </source>
</evidence>
<reference evidence="3 4" key="2">
    <citation type="submission" date="2016-08" db="EMBL/GenBank/DDBJ databases">
        <title>Pervasive Adenine N6-methylation of Active Genes in Fungi.</title>
        <authorList>
            <consortium name="DOE Joint Genome Institute"/>
            <person name="Mondo S.J."/>
            <person name="Dannebaum R.O."/>
            <person name="Kuo R.C."/>
            <person name="Labutti K."/>
            <person name="Haridas S."/>
            <person name="Kuo A."/>
            <person name="Salamov A."/>
            <person name="Ahrendt S.R."/>
            <person name="Lipzen A."/>
            <person name="Sullivan W."/>
            <person name="Andreopoulos W.B."/>
            <person name="Clum A."/>
            <person name="Lindquist E."/>
            <person name="Daum C."/>
            <person name="Ramamoorthy G.K."/>
            <person name="Gryganskyi A."/>
            <person name="Culley D."/>
            <person name="Magnuson J.K."/>
            <person name="James T.Y."/>
            <person name="O'Malley M.A."/>
            <person name="Stajich J.E."/>
            <person name="Spatafora J.W."/>
            <person name="Visel A."/>
            <person name="Grigoriev I.V."/>
        </authorList>
    </citation>
    <scope>NUCLEOTIDE SEQUENCE [LARGE SCALE GENOMIC DNA]</scope>
    <source>
        <strain evidence="4">finn</strain>
    </source>
</reference>
<evidence type="ECO:0000256" key="2">
    <source>
        <dbReference type="SAM" id="MobiDB-lite"/>
    </source>
</evidence>
<feature type="compositionally biased region" description="Polar residues" evidence="2">
    <location>
        <begin position="16"/>
        <end position="33"/>
    </location>
</feature>
<accession>A0A1Y1UVT7</accession>
<feature type="region of interest" description="Disordered" evidence="2">
    <location>
        <begin position="504"/>
        <end position="526"/>
    </location>
</feature>
<evidence type="ECO:0000313" key="3">
    <source>
        <dbReference type="EMBL" id="ORX41345.1"/>
    </source>
</evidence>
<proteinExistence type="predicted"/>
<sequence length="1127" mass="127456">MNFVLKRLLQNSDYNNNIDPTNEVESPTFSTGGNNQNQNINNADFYERNVKCIKILGYLVQRSRETAVSAEGKLLKFDVRNNGGILRKLIKSIKIPLGIKTQDQLPVHNDPSNTNNNGVINILYLPQSDALGNHVDVESNFKDSKFNSLRNHLQSNNKIDDNYGFILTPTEYNSIDASYKDFYTAITIGDIEDGTGNLYTPPGNGGNGQKGKLTFYVFNKDKNGDNIKIKNPLKADNQHTINNHVIVMDKVINMASHFTNACSQGGNSAAGTSSSRVITKRADNVRCPCNKAKYSDLNKYKNKFDNTKIENMISSLTNDLKLQEYEEAINEIDKSESEFIKAAADMMDSQNDKIDMEGRISGSGENKKFIYNDVSSEIEVMMKLSENILNNISNPTVIKTRLWISRMNLFYSKMKKYLKNLKKIAKYTRSKEDNEKINNVVLMKNSIYQSTKENLNNEDFIKLSNGGTENFENFLSINDQQSELEIEAINNYVSFLSLFDDNDDGNSNGNGQSNENDNNNDNVVSANNDGLAVEMDDNGNFGSSIDVKSIDVKASSYGEALELITDKLLNRIDYADDKEKDSIARSLGKIYRSLSLRSISDPDPDTTATLNHLYSAVYDKLTNSNPEYKEELEKPMNNEKSSYLSKREKAYTQKLNLVKDKPLSSIENPQKINEVFQTNDGNTYNRYKKLMANSLKYKLIEGIKNNSPEIKNLVLSKLNKLAEIYNEYKQELANTKDSNLNGFEGKLLEMADILDIYNDVYSVALTNGVIEYTEKSKILLPLEPNEKMIKCLNVLKYKRLVRLMKSLKIFDKNLLPHNGMENKFNEPSYENLSNHENSLSLSDIFKNIENLDLPSSRPLSNLVIFLSIFKVLDNYLKGIEEKYITDNAARLVQVNSNDVNESIKKSLKINSPLDMNPEDLYFSQMLSTISDDDGVSNFSNEDIYNEIMADSISSVLSDLKSFSNDEKLLPMDNEIKVNEDSGEILQDTLVEGENSISSAMNYVNEMVKDIMESDNPQAKALVNKINKILKKAIKKAKKQLIRSVGHNSVSDIIKACEYISSLDKVASSISSNQGNKEFSSSAFVSKIEEISNSYNTDITNNKYKKLRNRKIVKQLRKTLKKLLFKKH</sequence>
<protein>
    <submittedName>
        <fullName evidence="3">Uncharacterized protein</fullName>
    </submittedName>
</protein>
<feature type="coiled-coil region" evidence="1">
    <location>
        <begin position="318"/>
        <end position="345"/>
    </location>
</feature>
<dbReference type="OrthoDB" id="2173730at2759"/>
<feature type="compositionally biased region" description="Low complexity" evidence="2">
    <location>
        <begin position="505"/>
        <end position="526"/>
    </location>
</feature>
<feature type="region of interest" description="Disordered" evidence="2">
    <location>
        <begin position="16"/>
        <end position="36"/>
    </location>
</feature>
<keyword evidence="4" id="KW-1185">Reference proteome</keyword>
<keyword evidence="1" id="KW-0175">Coiled coil</keyword>
<name>A0A1Y1UVT7_9FUNG</name>
<reference evidence="3 4" key="1">
    <citation type="submission" date="2016-08" db="EMBL/GenBank/DDBJ databases">
        <title>Genomes of anaerobic fungi encode conserved fungal cellulosomes for biomass hydrolysis.</title>
        <authorList>
            <consortium name="DOE Joint Genome Institute"/>
            <person name="Haitjema C.H."/>
            <person name="Gilmore S.P."/>
            <person name="Henske J.K."/>
            <person name="Solomon K.V."/>
            <person name="De Groot R."/>
            <person name="Kuo A."/>
            <person name="Mondo S.J."/>
            <person name="Salamov A.A."/>
            <person name="Labutti K."/>
            <person name="Zhao Z."/>
            <person name="Chiniquy J."/>
            <person name="Barry K."/>
            <person name="Brewer H.M."/>
            <person name="Purvine S.O."/>
            <person name="Wright A.T."/>
            <person name="Boxma B."/>
            <person name="Van Alen T."/>
            <person name="Hackstein J.H."/>
            <person name="Baker S.E."/>
            <person name="Grigoriev I.V."/>
            <person name="O'Malley M.A."/>
        </authorList>
    </citation>
    <scope>NUCLEOTIDE SEQUENCE [LARGE SCALE GENOMIC DNA]</scope>
    <source>
        <strain evidence="4">finn</strain>
    </source>
</reference>